<dbReference type="Gene3D" id="2.40.30.30">
    <property type="entry name" value="Riboflavin kinase-like"/>
    <property type="match status" value="1"/>
</dbReference>
<keyword evidence="8 15" id="KW-0547">Nucleotide-binding</keyword>
<dbReference type="GO" id="GO:0009231">
    <property type="term" value="P:riboflavin biosynthetic process"/>
    <property type="evidence" value="ECO:0007669"/>
    <property type="project" value="InterPro"/>
</dbReference>
<keyword evidence="18" id="KW-1185">Reference proteome</keyword>
<keyword evidence="9 15" id="KW-0418">Kinase</keyword>
<dbReference type="AlphaFoldDB" id="A0A420W9X8"/>
<dbReference type="PANTHER" id="PTHR22749:SF6">
    <property type="entry name" value="RIBOFLAVIN KINASE"/>
    <property type="match status" value="1"/>
</dbReference>
<comment type="pathway">
    <text evidence="3 15">Cofactor biosynthesis; FMN biosynthesis; FMN from riboflavin (ATP route): step 1/1.</text>
</comment>
<dbReference type="EMBL" id="RBIE01000001">
    <property type="protein sequence ID" value="RKQ64119.1"/>
    <property type="molecule type" value="Genomic_DNA"/>
</dbReference>
<keyword evidence="7 15" id="KW-0548">Nucleotidyltransferase</keyword>
<dbReference type="PIRSF" id="PIRSF004491">
    <property type="entry name" value="FAD_Synth"/>
    <property type="match status" value="1"/>
</dbReference>
<dbReference type="Pfam" id="PF06574">
    <property type="entry name" value="FAD_syn"/>
    <property type="match status" value="1"/>
</dbReference>
<accession>A0A420W9X8</accession>
<dbReference type="InterPro" id="IPR014729">
    <property type="entry name" value="Rossmann-like_a/b/a_fold"/>
</dbReference>
<dbReference type="PANTHER" id="PTHR22749">
    <property type="entry name" value="RIBOFLAVIN KINASE/FMN ADENYLYLTRANSFERASE"/>
    <property type="match status" value="1"/>
</dbReference>
<evidence type="ECO:0000259" key="16">
    <source>
        <dbReference type="SMART" id="SM00904"/>
    </source>
</evidence>
<evidence type="ECO:0000256" key="8">
    <source>
        <dbReference type="ARBA" id="ARBA00022741"/>
    </source>
</evidence>
<evidence type="ECO:0000256" key="15">
    <source>
        <dbReference type="PIRNR" id="PIRNR004491"/>
    </source>
</evidence>
<dbReference type="SUPFAM" id="SSF52374">
    <property type="entry name" value="Nucleotidylyl transferase"/>
    <property type="match status" value="1"/>
</dbReference>
<evidence type="ECO:0000256" key="5">
    <source>
        <dbReference type="ARBA" id="ARBA00022643"/>
    </source>
</evidence>
<keyword evidence="10 15" id="KW-0274">FAD</keyword>
<evidence type="ECO:0000256" key="6">
    <source>
        <dbReference type="ARBA" id="ARBA00022679"/>
    </source>
</evidence>
<keyword evidence="12" id="KW-0511">Multifunctional enzyme</keyword>
<evidence type="ECO:0000256" key="2">
    <source>
        <dbReference type="ARBA" id="ARBA00004726"/>
    </source>
</evidence>
<comment type="similarity">
    <text evidence="15">Belongs to the ribF family.</text>
</comment>
<protein>
    <recommendedName>
        <fullName evidence="15">Riboflavin biosynthesis protein</fullName>
    </recommendedName>
    <domain>
        <recommendedName>
            <fullName evidence="15">Riboflavin kinase</fullName>
            <ecNumber evidence="15">2.7.1.26</ecNumber>
        </recommendedName>
        <alternativeName>
            <fullName evidence="15">Flavokinase</fullName>
        </alternativeName>
    </domain>
    <domain>
        <recommendedName>
            <fullName evidence="15">FMN adenylyltransferase</fullName>
            <ecNumber evidence="15">2.7.7.2</ecNumber>
        </recommendedName>
        <alternativeName>
            <fullName evidence="15">FAD pyrophosphorylase</fullName>
        </alternativeName>
        <alternativeName>
            <fullName evidence="15">FAD synthase</fullName>
        </alternativeName>
    </domain>
</protein>
<comment type="function">
    <text evidence="1">Catalyzes the phosphorylation of riboflavin to FMN followed by the adenylation of FMN to FAD.</text>
</comment>
<dbReference type="UniPathway" id="UPA00277">
    <property type="reaction ID" value="UER00407"/>
</dbReference>
<dbReference type="Gene3D" id="3.40.50.620">
    <property type="entry name" value="HUPs"/>
    <property type="match status" value="1"/>
</dbReference>
<evidence type="ECO:0000256" key="13">
    <source>
        <dbReference type="ARBA" id="ARBA00047880"/>
    </source>
</evidence>
<dbReference type="Proteomes" id="UP000280881">
    <property type="component" value="Unassembled WGS sequence"/>
</dbReference>
<evidence type="ECO:0000313" key="17">
    <source>
        <dbReference type="EMBL" id="RKQ64119.1"/>
    </source>
</evidence>
<evidence type="ECO:0000256" key="10">
    <source>
        <dbReference type="ARBA" id="ARBA00022827"/>
    </source>
</evidence>
<dbReference type="UniPathway" id="UPA00276">
    <property type="reaction ID" value="UER00406"/>
</dbReference>
<evidence type="ECO:0000256" key="9">
    <source>
        <dbReference type="ARBA" id="ARBA00022777"/>
    </source>
</evidence>
<evidence type="ECO:0000256" key="4">
    <source>
        <dbReference type="ARBA" id="ARBA00022630"/>
    </source>
</evidence>
<reference evidence="17 18" key="1">
    <citation type="submission" date="2018-10" db="EMBL/GenBank/DDBJ databases">
        <title>Genomic Encyclopedia of Type Strains, Phase IV (KMG-IV): sequencing the most valuable type-strain genomes for metagenomic binning, comparative biology and taxonomic classification.</title>
        <authorList>
            <person name="Goeker M."/>
        </authorList>
    </citation>
    <scope>NUCLEOTIDE SEQUENCE [LARGE SCALE GENOMIC DNA]</scope>
    <source>
        <strain evidence="17 18">DSM 15521</strain>
    </source>
</reference>
<keyword evidence="5 15" id="KW-0288">FMN</keyword>
<dbReference type="EC" id="2.7.1.26" evidence="15"/>
<dbReference type="NCBIfam" id="TIGR00125">
    <property type="entry name" value="cyt_tran_rel"/>
    <property type="match status" value="1"/>
</dbReference>
<dbReference type="InterPro" id="IPR023465">
    <property type="entry name" value="Riboflavin_kinase_dom_sf"/>
</dbReference>
<comment type="catalytic activity">
    <reaction evidence="13 15">
        <text>riboflavin + ATP = FMN + ADP + H(+)</text>
        <dbReference type="Rhea" id="RHEA:14357"/>
        <dbReference type="ChEBI" id="CHEBI:15378"/>
        <dbReference type="ChEBI" id="CHEBI:30616"/>
        <dbReference type="ChEBI" id="CHEBI:57986"/>
        <dbReference type="ChEBI" id="CHEBI:58210"/>
        <dbReference type="ChEBI" id="CHEBI:456216"/>
        <dbReference type="EC" id="2.7.1.26"/>
    </reaction>
</comment>
<dbReference type="EC" id="2.7.7.2" evidence="15"/>
<organism evidence="17 18">
    <name type="scientific">Thermovibrio guaymasensis</name>
    <dbReference type="NCBI Taxonomy" id="240167"/>
    <lineage>
        <taxon>Bacteria</taxon>
        <taxon>Pseudomonadati</taxon>
        <taxon>Aquificota</taxon>
        <taxon>Aquificia</taxon>
        <taxon>Desulfurobacteriales</taxon>
        <taxon>Desulfurobacteriaceae</taxon>
        <taxon>Thermovibrio</taxon>
    </lineage>
</organism>
<comment type="catalytic activity">
    <reaction evidence="14 15">
        <text>FMN + ATP + H(+) = FAD + diphosphate</text>
        <dbReference type="Rhea" id="RHEA:17237"/>
        <dbReference type="ChEBI" id="CHEBI:15378"/>
        <dbReference type="ChEBI" id="CHEBI:30616"/>
        <dbReference type="ChEBI" id="CHEBI:33019"/>
        <dbReference type="ChEBI" id="CHEBI:57692"/>
        <dbReference type="ChEBI" id="CHEBI:58210"/>
        <dbReference type="EC" id="2.7.7.2"/>
    </reaction>
</comment>
<dbReference type="GO" id="GO:0008531">
    <property type="term" value="F:riboflavin kinase activity"/>
    <property type="evidence" value="ECO:0007669"/>
    <property type="project" value="UniProtKB-UniRule"/>
</dbReference>
<dbReference type="InterPro" id="IPR015865">
    <property type="entry name" value="Riboflavin_kinase_bac/euk"/>
</dbReference>
<evidence type="ECO:0000313" key="18">
    <source>
        <dbReference type="Proteomes" id="UP000280881"/>
    </source>
</evidence>
<dbReference type="GO" id="GO:0003919">
    <property type="term" value="F:FMN adenylyltransferase activity"/>
    <property type="evidence" value="ECO:0007669"/>
    <property type="project" value="UniProtKB-UniRule"/>
</dbReference>
<evidence type="ECO:0000256" key="11">
    <source>
        <dbReference type="ARBA" id="ARBA00022840"/>
    </source>
</evidence>
<feature type="domain" description="Riboflavin kinase" evidence="16">
    <location>
        <begin position="156"/>
        <end position="280"/>
    </location>
</feature>
<gene>
    <name evidence="17" type="ORF">C7457_1011</name>
</gene>
<dbReference type="InterPro" id="IPR023468">
    <property type="entry name" value="Riboflavin_kinase"/>
</dbReference>
<evidence type="ECO:0000256" key="7">
    <source>
        <dbReference type="ARBA" id="ARBA00022695"/>
    </source>
</evidence>
<dbReference type="GO" id="GO:0005524">
    <property type="term" value="F:ATP binding"/>
    <property type="evidence" value="ECO:0007669"/>
    <property type="project" value="UniProtKB-UniRule"/>
</dbReference>
<sequence length="285" mass="32180">MGLRLQGVCCTVGKFNAFHVGHRKLIEEARKRCGNVKVISIRGKGIELLSDRERREIIRDLGVEVIDIPFSKVKDLSPEEFFKLLKDFGCSKLIVGKDWRFGRGRSAGVKEALRLGREFGIEVIPVDTVEFNGGKVGTSRIFDLLLQGNVEEANELLGFPFFVIGKVVEGRKLGRKIGFPTLNVDVGRELPLKRGVYVVRLSFDGKSFYGVANYGVRPTFGTLEPLLEVHVPEENLPSLYGKEVRVEFLKFLRPEISFSSVEELGKQIKLDVRKLKRFLEERVGK</sequence>
<evidence type="ECO:0000256" key="14">
    <source>
        <dbReference type="ARBA" id="ARBA00049494"/>
    </source>
</evidence>
<evidence type="ECO:0000256" key="12">
    <source>
        <dbReference type="ARBA" id="ARBA00023268"/>
    </source>
</evidence>
<evidence type="ECO:0000256" key="1">
    <source>
        <dbReference type="ARBA" id="ARBA00002121"/>
    </source>
</evidence>
<comment type="caution">
    <text evidence="17">The sequence shown here is derived from an EMBL/GenBank/DDBJ whole genome shotgun (WGS) entry which is preliminary data.</text>
</comment>
<dbReference type="GO" id="GO:0009398">
    <property type="term" value="P:FMN biosynthetic process"/>
    <property type="evidence" value="ECO:0007669"/>
    <property type="project" value="UniProtKB-UniRule"/>
</dbReference>
<dbReference type="SMART" id="SM00904">
    <property type="entry name" value="Flavokinase"/>
    <property type="match status" value="1"/>
</dbReference>
<name>A0A420W9X8_9BACT</name>
<evidence type="ECO:0000256" key="3">
    <source>
        <dbReference type="ARBA" id="ARBA00005201"/>
    </source>
</evidence>
<keyword evidence="4 15" id="KW-0285">Flavoprotein</keyword>
<dbReference type="OrthoDB" id="9803667at2"/>
<proteinExistence type="inferred from homology"/>
<dbReference type="SUPFAM" id="SSF82114">
    <property type="entry name" value="Riboflavin kinase-like"/>
    <property type="match status" value="1"/>
</dbReference>
<dbReference type="InterPro" id="IPR002606">
    <property type="entry name" value="Riboflavin_kinase_bac"/>
</dbReference>
<dbReference type="Pfam" id="PF01687">
    <property type="entry name" value="Flavokinase"/>
    <property type="match status" value="1"/>
</dbReference>
<dbReference type="GO" id="GO:0006747">
    <property type="term" value="P:FAD biosynthetic process"/>
    <property type="evidence" value="ECO:0007669"/>
    <property type="project" value="UniProtKB-UniRule"/>
</dbReference>
<keyword evidence="6 15" id="KW-0808">Transferase</keyword>
<comment type="pathway">
    <text evidence="2 15">Cofactor biosynthesis; FAD biosynthesis; FAD from FMN: step 1/1.</text>
</comment>
<dbReference type="InterPro" id="IPR004821">
    <property type="entry name" value="Cyt_trans-like"/>
</dbReference>
<keyword evidence="11 15" id="KW-0067">ATP-binding</keyword>
<dbReference type="InterPro" id="IPR015864">
    <property type="entry name" value="FAD_synthase"/>
</dbReference>